<organism evidence="5 6">
    <name type="scientific">Tripterygium wilfordii</name>
    <name type="common">Thunder God vine</name>
    <dbReference type="NCBI Taxonomy" id="458696"/>
    <lineage>
        <taxon>Eukaryota</taxon>
        <taxon>Viridiplantae</taxon>
        <taxon>Streptophyta</taxon>
        <taxon>Embryophyta</taxon>
        <taxon>Tracheophyta</taxon>
        <taxon>Spermatophyta</taxon>
        <taxon>Magnoliopsida</taxon>
        <taxon>eudicotyledons</taxon>
        <taxon>Gunneridae</taxon>
        <taxon>Pentapetalae</taxon>
        <taxon>rosids</taxon>
        <taxon>fabids</taxon>
        <taxon>Celastrales</taxon>
        <taxon>Celastraceae</taxon>
        <taxon>Tripterygium</taxon>
    </lineage>
</organism>
<dbReference type="Pfam" id="PF13639">
    <property type="entry name" value="zf-RING_2"/>
    <property type="match status" value="1"/>
</dbReference>
<dbReference type="EMBL" id="JAAARO010000001">
    <property type="protein sequence ID" value="KAF5753062.1"/>
    <property type="molecule type" value="Genomic_DNA"/>
</dbReference>
<dbReference type="InterPro" id="IPR013083">
    <property type="entry name" value="Znf_RING/FYVE/PHD"/>
</dbReference>
<evidence type="ECO:0000313" key="5">
    <source>
        <dbReference type="EMBL" id="KAF5753062.1"/>
    </source>
</evidence>
<keyword evidence="3" id="KW-0479">Metal-binding</keyword>
<dbReference type="AlphaFoldDB" id="A0A7J7E325"/>
<dbReference type="InterPro" id="IPR005651">
    <property type="entry name" value="Trm112-like"/>
</dbReference>
<dbReference type="Gene3D" id="2.20.25.10">
    <property type="match status" value="1"/>
</dbReference>
<keyword evidence="3" id="KW-0863">Zinc-finger</keyword>
<keyword evidence="3" id="KW-0862">Zinc</keyword>
<name>A0A7J7E325_TRIWF</name>
<dbReference type="SUPFAM" id="SSF158997">
    <property type="entry name" value="Trm112p-like"/>
    <property type="match status" value="1"/>
</dbReference>
<dbReference type="Proteomes" id="UP000593562">
    <property type="component" value="Unassembled WGS sequence"/>
</dbReference>
<accession>A0A7J7E325</accession>
<dbReference type="GO" id="GO:0008270">
    <property type="term" value="F:zinc ion binding"/>
    <property type="evidence" value="ECO:0007669"/>
    <property type="project" value="UniProtKB-KW"/>
</dbReference>
<evidence type="ECO:0000256" key="3">
    <source>
        <dbReference type="PROSITE-ProRule" id="PRU00175"/>
    </source>
</evidence>
<dbReference type="PANTHER" id="PTHR33505:SF4">
    <property type="entry name" value="PROTEIN PREY, MITOCHONDRIAL"/>
    <property type="match status" value="1"/>
</dbReference>
<dbReference type="Pfam" id="PF03966">
    <property type="entry name" value="Trm112p"/>
    <property type="match status" value="1"/>
</dbReference>
<comment type="caution">
    <text evidence="5">The sequence shown here is derived from an EMBL/GenBank/DDBJ whole genome shotgun (WGS) entry which is preliminary data.</text>
</comment>
<dbReference type="SMART" id="SM00184">
    <property type="entry name" value="RING"/>
    <property type="match status" value="1"/>
</dbReference>
<keyword evidence="6" id="KW-1185">Reference proteome</keyword>
<sequence>MVRLSKSLMRNAGNGISKTLSEILVCPLSKQPLRYCEETNSLISDSIGVSFPIKDGIPCLVPRDGKILDTDELQKSDGGADSSALQMEFKSFIALIYHFVGLSAVEDKSKDGMSYSKNSGEGVELCCVCLWKFKEGEDMRVLPCRHRFHKVCVDRWFSACRRTCPVCRFSMAEEEEEENVQKSEEEFTEEMVIWFSSFHIAGF</sequence>
<dbReference type="PANTHER" id="PTHR33505">
    <property type="entry name" value="ZGC:162634"/>
    <property type="match status" value="1"/>
</dbReference>
<dbReference type="SUPFAM" id="SSF57850">
    <property type="entry name" value="RING/U-box"/>
    <property type="match status" value="1"/>
</dbReference>
<protein>
    <recommendedName>
        <fullName evidence="2">Protein preY, mitochondrial</fullName>
    </recommendedName>
</protein>
<evidence type="ECO:0000313" key="6">
    <source>
        <dbReference type="Proteomes" id="UP000593562"/>
    </source>
</evidence>
<proteinExistence type="inferred from homology"/>
<dbReference type="PROSITE" id="PS50089">
    <property type="entry name" value="ZF_RING_2"/>
    <property type="match status" value="1"/>
</dbReference>
<evidence type="ECO:0000256" key="2">
    <source>
        <dbReference type="ARBA" id="ARBA00040939"/>
    </source>
</evidence>
<evidence type="ECO:0000259" key="4">
    <source>
        <dbReference type="PROSITE" id="PS50089"/>
    </source>
</evidence>
<feature type="domain" description="RING-type" evidence="4">
    <location>
        <begin position="126"/>
        <end position="168"/>
    </location>
</feature>
<dbReference type="Gene3D" id="3.30.40.10">
    <property type="entry name" value="Zinc/RING finger domain, C3HC4 (zinc finger)"/>
    <property type="match status" value="1"/>
</dbReference>
<comment type="similarity">
    <text evidence="1">Belongs to the PREY family.</text>
</comment>
<dbReference type="InterPro" id="IPR001841">
    <property type="entry name" value="Znf_RING"/>
</dbReference>
<dbReference type="InParanoid" id="A0A7J7E325"/>
<evidence type="ECO:0000256" key="1">
    <source>
        <dbReference type="ARBA" id="ARBA00038479"/>
    </source>
</evidence>
<gene>
    <name evidence="5" type="ORF">HS088_TW01G00980</name>
</gene>
<dbReference type="FunFam" id="2.20.25.10:FF:000023">
    <property type="entry name" value="Predicted protein"/>
    <property type="match status" value="1"/>
</dbReference>
<reference evidence="5 6" key="1">
    <citation type="journal article" date="2020" name="Nat. Commun.">
        <title>Genome of Tripterygium wilfordii and identification of cytochrome P450 involved in triptolide biosynthesis.</title>
        <authorList>
            <person name="Tu L."/>
            <person name="Su P."/>
            <person name="Zhang Z."/>
            <person name="Gao L."/>
            <person name="Wang J."/>
            <person name="Hu T."/>
            <person name="Zhou J."/>
            <person name="Zhang Y."/>
            <person name="Zhao Y."/>
            <person name="Liu Y."/>
            <person name="Song Y."/>
            <person name="Tong Y."/>
            <person name="Lu Y."/>
            <person name="Yang J."/>
            <person name="Xu C."/>
            <person name="Jia M."/>
            <person name="Peters R.J."/>
            <person name="Huang L."/>
            <person name="Gao W."/>
        </authorList>
    </citation>
    <scope>NUCLEOTIDE SEQUENCE [LARGE SCALE GENOMIC DNA]</scope>
    <source>
        <strain evidence="6">cv. XIE 37</strain>
        <tissue evidence="5">Leaf</tissue>
    </source>
</reference>